<dbReference type="CDD" id="cd01335">
    <property type="entry name" value="Radical_SAM"/>
    <property type="match status" value="1"/>
</dbReference>
<dbReference type="PANTHER" id="PTHR43787">
    <property type="entry name" value="FEMO COFACTOR BIOSYNTHESIS PROTEIN NIFB-RELATED"/>
    <property type="match status" value="1"/>
</dbReference>
<dbReference type="EMBL" id="FMYP01000084">
    <property type="protein sequence ID" value="SDD09831.1"/>
    <property type="molecule type" value="Genomic_DNA"/>
</dbReference>
<dbReference type="STRING" id="1640674.SAMN05216323_10843"/>
<evidence type="ECO:0000259" key="7">
    <source>
        <dbReference type="Pfam" id="PF04055"/>
    </source>
</evidence>
<sequence length="453" mass="52103">MQAMLKNKDIKLSKFNTALTYQDKYIFHNSFTENFLLLEPILMDLINSAELEENVVEIKEVHPTLYNSLLDNGFIVPKDEDEILKVENLINKIDKSDELFSLMILPTMDCNFKCWYCYETHISGSMMAESTVEKVKLFITNTFNTMNNLKHFHLSFFGGEPLLQYNNVVRPIVECTYNIAKEKGISLHTHFTSNGVLINDIILSDLIKHEVNSFQITLDGNKECHDQIRYVSKEKGSFDTIISNVKKLVINNTKVTLRFNYTSDNIDGIVDIMPHFEDLTLEERSRITLDMQRVWQENKTEGLGVKANTIKEMFLKFGFNLPHARSLNSLRNSCYADRANQATINYNGDIHKCNARDFKKANKEGILGNDGTIDWNEKYYNRLNVKLKNKPCLDCSILPMCGGACSQYALERSNTDFCIRDFDESKKKAIVLDMFLNGEFVMTEKTASKCSKC</sequence>
<dbReference type="Pfam" id="PF04055">
    <property type="entry name" value="Radical_SAM"/>
    <property type="match status" value="1"/>
</dbReference>
<evidence type="ECO:0000256" key="6">
    <source>
        <dbReference type="ARBA" id="ARBA00023014"/>
    </source>
</evidence>
<keyword evidence="3" id="KW-0949">S-adenosyl-L-methionine</keyword>
<dbReference type="InterPro" id="IPR007197">
    <property type="entry name" value="rSAM"/>
</dbReference>
<keyword evidence="4" id="KW-0479">Metal-binding</keyword>
<dbReference type="Proteomes" id="UP000199452">
    <property type="component" value="Unassembled WGS sequence"/>
</dbReference>
<comment type="cofactor">
    <cofactor evidence="1">
        <name>[4Fe-4S] cluster</name>
        <dbReference type="ChEBI" id="CHEBI:49883"/>
    </cofactor>
</comment>
<name>A0A1G6RZJ9_9BACT</name>
<evidence type="ECO:0000313" key="8">
    <source>
        <dbReference type="EMBL" id="SDD09831.1"/>
    </source>
</evidence>
<dbReference type="SFLD" id="SFLDS00029">
    <property type="entry name" value="Radical_SAM"/>
    <property type="match status" value="1"/>
</dbReference>
<evidence type="ECO:0000256" key="2">
    <source>
        <dbReference type="ARBA" id="ARBA00022485"/>
    </source>
</evidence>
<feature type="domain" description="Radical SAM core" evidence="7">
    <location>
        <begin position="105"/>
        <end position="255"/>
    </location>
</feature>
<dbReference type="PANTHER" id="PTHR43787:SF3">
    <property type="entry name" value="ARYLSULFATASE REGULATORY PROTEIN"/>
    <property type="match status" value="1"/>
</dbReference>
<dbReference type="InterPro" id="IPR023885">
    <property type="entry name" value="4Fe4S-binding_SPASM_dom"/>
</dbReference>
<accession>A0A1G6RZJ9</accession>
<reference evidence="8 9" key="1">
    <citation type="submission" date="2016-09" db="EMBL/GenBank/DDBJ databases">
        <authorList>
            <person name="Capua I."/>
            <person name="De Benedictis P."/>
            <person name="Joannis T."/>
            <person name="Lombin L.H."/>
            <person name="Cattoli G."/>
        </authorList>
    </citation>
    <scope>NUCLEOTIDE SEQUENCE [LARGE SCALE GENOMIC DNA]</scope>
    <source>
        <strain evidence="8 9">A7P-90m</strain>
    </source>
</reference>
<dbReference type="Gene3D" id="3.20.20.70">
    <property type="entry name" value="Aldolase class I"/>
    <property type="match status" value="1"/>
</dbReference>
<evidence type="ECO:0000256" key="4">
    <source>
        <dbReference type="ARBA" id="ARBA00022723"/>
    </source>
</evidence>
<dbReference type="SUPFAM" id="SSF102114">
    <property type="entry name" value="Radical SAM enzymes"/>
    <property type="match status" value="1"/>
</dbReference>
<gene>
    <name evidence="8" type="ORF">SAMN05216323_10843</name>
</gene>
<evidence type="ECO:0000313" key="9">
    <source>
        <dbReference type="Proteomes" id="UP000199452"/>
    </source>
</evidence>
<keyword evidence="6" id="KW-0411">Iron-sulfur</keyword>
<organism evidence="8 9">
    <name type="scientific">Williamwhitmania taraxaci</name>
    <dbReference type="NCBI Taxonomy" id="1640674"/>
    <lineage>
        <taxon>Bacteria</taxon>
        <taxon>Pseudomonadati</taxon>
        <taxon>Bacteroidota</taxon>
        <taxon>Bacteroidia</taxon>
        <taxon>Bacteroidales</taxon>
        <taxon>Williamwhitmaniaceae</taxon>
        <taxon>Williamwhitmania</taxon>
    </lineage>
</organism>
<dbReference type="UniPathway" id="UPA00782"/>
<keyword evidence="2" id="KW-0004">4Fe-4S</keyword>
<dbReference type="InterPro" id="IPR058240">
    <property type="entry name" value="rSAM_sf"/>
</dbReference>
<dbReference type="SFLD" id="SFLDG01067">
    <property type="entry name" value="SPASM/twitch_domain_containing"/>
    <property type="match status" value="1"/>
</dbReference>
<evidence type="ECO:0000256" key="5">
    <source>
        <dbReference type="ARBA" id="ARBA00023004"/>
    </source>
</evidence>
<dbReference type="NCBIfam" id="TIGR04085">
    <property type="entry name" value="rSAM_more_4Fe4S"/>
    <property type="match status" value="1"/>
</dbReference>
<keyword evidence="9" id="KW-1185">Reference proteome</keyword>
<dbReference type="GO" id="GO:0046872">
    <property type="term" value="F:metal ion binding"/>
    <property type="evidence" value="ECO:0007669"/>
    <property type="project" value="UniProtKB-KW"/>
</dbReference>
<evidence type="ECO:0000256" key="1">
    <source>
        <dbReference type="ARBA" id="ARBA00001966"/>
    </source>
</evidence>
<protein>
    <recommendedName>
        <fullName evidence="7">Radical SAM core domain-containing protein</fullName>
    </recommendedName>
</protein>
<dbReference type="AlphaFoldDB" id="A0A1G6RZJ9"/>
<keyword evidence="5" id="KW-0408">Iron</keyword>
<dbReference type="InterPro" id="IPR013785">
    <property type="entry name" value="Aldolase_TIM"/>
</dbReference>
<evidence type="ECO:0000256" key="3">
    <source>
        <dbReference type="ARBA" id="ARBA00022691"/>
    </source>
</evidence>
<proteinExistence type="predicted"/>
<dbReference type="GO" id="GO:0051539">
    <property type="term" value="F:4 iron, 4 sulfur cluster binding"/>
    <property type="evidence" value="ECO:0007669"/>
    <property type="project" value="UniProtKB-KW"/>
</dbReference>
<dbReference type="GO" id="GO:0003824">
    <property type="term" value="F:catalytic activity"/>
    <property type="evidence" value="ECO:0007669"/>
    <property type="project" value="InterPro"/>
</dbReference>